<protein>
    <submittedName>
        <fullName evidence="1">Regulator of chromosome condensation (RCC1) repeat-containing protein</fullName>
    </submittedName>
</protein>
<name>A0A4R7VF02_9PSEU</name>
<organism evidence="1 2">
    <name type="scientific">Actinophytocola oryzae</name>
    <dbReference type="NCBI Taxonomy" id="502181"/>
    <lineage>
        <taxon>Bacteria</taxon>
        <taxon>Bacillati</taxon>
        <taxon>Actinomycetota</taxon>
        <taxon>Actinomycetes</taxon>
        <taxon>Pseudonocardiales</taxon>
        <taxon>Pseudonocardiaceae</taxon>
    </lineage>
</organism>
<evidence type="ECO:0000313" key="1">
    <source>
        <dbReference type="EMBL" id="TDV47796.1"/>
    </source>
</evidence>
<dbReference type="InterPro" id="IPR000408">
    <property type="entry name" value="Reg_chr_condens"/>
</dbReference>
<sequence length="122" mass="12255">MAGRDKGAYALRGDGTVWAWGDNGAGQLGNGEGCGQVPACESRVPVRVAGLTDVSGVEGFAFGAYALRADGSVWGWGSDRTDELGNADVVDHAPSPVPVGGLAGVRAIGAGWQTGFALVPDP</sequence>
<reference evidence="1 2" key="1">
    <citation type="submission" date="2019-03" db="EMBL/GenBank/DDBJ databases">
        <title>Genomic Encyclopedia of Archaeal and Bacterial Type Strains, Phase II (KMG-II): from individual species to whole genera.</title>
        <authorList>
            <person name="Goeker M."/>
        </authorList>
    </citation>
    <scope>NUCLEOTIDE SEQUENCE [LARGE SCALE GENOMIC DNA]</scope>
    <source>
        <strain evidence="1 2">DSM 45499</strain>
    </source>
</reference>
<accession>A0A4R7VF02</accession>
<keyword evidence="2" id="KW-1185">Reference proteome</keyword>
<dbReference type="AlphaFoldDB" id="A0A4R7VF02"/>
<dbReference type="Gene3D" id="2.130.10.30">
    <property type="entry name" value="Regulator of chromosome condensation 1/beta-lactamase-inhibitor protein II"/>
    <property type="match status" value="1"/>
</dbReference>
<gene>
    <name evidence="1" type="ORF">CLV71_10931</name>
</gene>
<proteinExistence type="predicted"/>
<comment type="caution">
    <text evidence="1">The sequence shown here is derived from an EMBL/GenBank/DDBJ whole genome shotgun (WGS) entry which is preliminary data.</text>
</comment>
<dbReference type="SUPFAM" id="SSF50985">
    <property type="entry name" value="RCC1/BLIP-II"/>
    <property type="match status" value="1"/>
</dbReference>
<evidence type="ECO:0000313" key="2">
    <source>
        <dbReference type="Proteomes" id="UP000294927"/>
    </source>
</evidence>
<dbReference type="RefSeq" id="WP_166664234.1">
    <property type="nucleotide sequence ID" value="NZ_SOCP01000009.1"/>
</dbReference>
<dbReference type="Proteomes" id="UP000294927">
    <property type="component" value="Unassembled WGS sequence"/>
</dbReference>
<dbReference type="EMBL" id="SOCP01000009">
    <property type="protein sequence ID" value="TDV47796.1"/>
    <property type="molecule type" value="Genomic_DNA"/>
</dbReference>
<dbReference type="PROSITE" id="PS50012">
    <property type="entry name" value="RCC1_3"/>
    <property type="match status" value="2"/>
</dbReference>
<dbReference type="InterPro" id="IPR009091">
    <property type="entry name" value="RCC1/BLIP-II"/>
</dbReference>
<dbReference type="Pfam" id="PF00415">
    <property type="entry name" value="RCC1"/>
    <property type="match status" value="2"/>
</dbReference>